<keyword evidence="3" id="KW-0808">Transferase</keyword>
<dbReference type="PROSITE" id="PS50109">
    <property type="entry name" value="HIS_KIN"/>
    <property type="match status" value="1"/>
</dbReference>
<dbReference type="GO" id="GO:0005886">
    <property type="term" value="C:plasma membrane"/>
    <property type="evidence" value="ECO:0007669"/>
    <property type="project" value="TreeGrafter"/>
</dbReference>
<comment type="caution">
    <text evidence="6">The sequence shown here is derived from an EMBL/GenBank/DDBJ whole genome shotgun (WGS) entry which is preliminary data.</text>
</comment>
<dbReference type="RefSeq" id="WP_008869613.1">
    <property type="nucleotide sequence ID" value="NZ_ACJN02000002.1"/>
</dbReference>
<dbReference type="GO" id="GO:0000155">
    <property type="term" value="F:phosphorelay sensor kinase activity"/>
    <property type="evidence" value="ECO:0007669"/>
    <property type="project" value="TreeGrafter"/>
</dbReference>
<evidence type="ECO:0000256" key="3">
    <source>
        <dbReference type="ARBA" id="ARBA00022679"/>
    </source>
</evidence>
<dbReference type="InterPro" id="IPR003594">
    <property type="entry name" value="HATPase_dom"/>
</dbReference>
<organism evidence="6 7">
    <name type="scientific">Desulfonatronospira thiodismutans ASO3-1</name>
    <dbReference type="NCBI Taxonomy" id="555779"/>
    <lineage>
        <taxon>Bacteria</taxon>
        <taxon>Pseudomonadati</taxon>
        <taxon>Thermodesulfobacteriota</taxon>
        <taxon>Desulfovibrionia</taxon>
        <taxon>Desulfovibrionales</taxon>
        <taxon>Desulfonatronovibrionaceae</taxon>
        <taxon>Desulfonatronospira</taxon>
    </lineage>
</organism>
<evidence type="ECO:0000259" key="5">
    <source>
        <dbReference type="PROSITE" id="PS50109"/>
    </source>
</evidence>
<gene>
    <name evidence="6" type="ORF">Dthio_PD1636</name>
</gene>
<dbReference type="SMART" id="SM00387">
    <property type="entry name" value="HATPase_c"/>
    <property type="match status" value="1"/>
</dbReference>
<dbReference type="EC" id="2.7.13.3" evidence="2"/>
<accession>D6SNF9</accession>
<keyword evidence="4 6" id="KW-0418">Kinase</keyword>
<keyword evidence="7" id="KW-1185">Reference proteome</keyword>
<sequence>MSEEISIKEITNRCLEESRAFKVQKRLLEKIDDYADYAFSPIQSSALNVFFDLSQEYESFHDLLAVCVLVPKVFFNLECNLFLLRENRVEMVATCKGNCPEVTEGRMDNLQICPEPQVIKDCLYLPIKANRDMLDQLPFSLPQGLIGMLEVYPARKINEHGRFFFQKYANRVGFQLHMRMISWKNEEHLQFINSLVKDIGHNVIVPNMFFKIFYRRLEAQINALGNLKDDMAAIARAAGDDPDKGLVDSRELLPRLEYIHNGLREQYSEILNHYEQTSLFLETLLRRSHFEQGKYVLEKKVCNFKSQIIDPQVERFTPQFREKGIDIALAGVPDQEIEVVVDKGLISQVYANLFSNAVKYTREVTDFSGHKAKFISYGWEYKPDYFGPEKPGIKLNVFSSGPHLSPEEQASLFREGFRAGNVGKEQGTGHGLFFIKEIVEMHGGEVGYEPTPLGNNFFFILPLTESADY</sequence>
<dbReference type="AlphaFoldDB" id="D6SNF9"/>
<dbReference type="PANTHER" id="PTHR43047">
    <property type="entry name" value="TWO-COMPONENT HISTIDINE PROTEIN KINASE"/>
    <property type="match status" value="1"/>
</dbReference>
<dbReference type="InterPro" id="IPR036890">
    <property type="entry name" value="HATPase_C_sf"/>
</dbReference>
<dbReference type="InterPro" id="IPR004358">
    <property type="entry name" value="Sig_transdc_His_kin-like_C"/>
</dbReference>
<evidence type="ECO:0000313" key="6">
    <source>
        <dbReference type="EMBL" id="EFI34285.1"/>
    </source>
</evidence>
<dbReference type="InterPro" id="IPR005467">
    <property type="entry name" value="His_kinase_dom"/>
</dbReference>
<evidence type="ECO:0000256" key="4">
    <source>
        <dbReference type="ARBA" id="ARBA00022777"/>
    </source>
</evidence>
<dbReference type="eggNOG" id="COG2205">
    <property type="taxonomic scope" value="Bacteria"/>
</dbReference>
<feature type="domain" description="Histidine kinase" evidence="5">
    <location>
        <begin position="306"/>
        <end position="465"/>
    </location>
</feature>
<dbReference type="Pfam" id="PF02518">
    <property type="entry name" value="HATPase_c"/>
    <property type="match status" value="1"/>
</dbReference>
<dbReference type="PRINTS" id="PR00344">
    <property type="entry name" value="BCTRLSENSOR"/>
</dbReference>
<dbReference type="Gene3D" id="3.30.565.10">
    <property type="entry name" value="Histidine kinase-like ATPase, C-terminal domain"/>
    <property type="match status" value="1"/>
</dbReference>
<protein>
    <recommendedName>
        <fullName evidence="2">histidine kinase</fullName>
        <ecNumber evidence="2">2.7.13.3</ecNumber>
    </recommendedName>
</protein>
<dbReference type="GO" id="GO:0009927">
    <property type="term" value="F:histidine phosphotransfer kinase activity"/>
    <property type="evidence" value="ECO:0007669"/>
    <property type="project" value="TreeGrafter"/>
</dbReference>
<evidence type="ECO:0000256" key="1">
    <source>
        <dbReference type="ARBA" id="ARBA00000085"/>
    </source>
</evidence>
<dbReference type="Proteomes" id="UP000005496">
    <property type="component" value="Unassembled WGS sequence"/>
</dbReference>
<dbReference type="PANTHER" id="PTHR43047:SF72">
    <property type="entry name" value="OSMOSENSING HISTIDINE PROTEIN KINASE SLN1"/>
    <property type="match status" value="1"/>
</dbReference>
<evidence type="ECO:0000313" key="7">
    <source>
        <dbReference type="Proteomes" id="UP000005496"/>
    </source>
</evidence>
<dbReference type="OrthoDB" id="5469178at2"/>
<reference evidence="6" key="1">
    <citation type="submission" date="2010-05" db="EMBL/GenBank/DDBJ databases">
        <title>The draft genome of Desulfonatronospira thiodismutans ASO3-1.</title>
        <authorList>
            <consortium name="US DOE Joint Genome Institute (JGI-PGF)"/>
            <person name="Lucas S."/>
            <person name="Copeland A."/>
            <person name="Lapidus A."/>
            <person name="Cheng J.-F."/>
            <person name="Bruce D."/>
            <person name="Goodwin L."/>
            <person name="Pitluck S."/>
            <person name="Chertkov O."/>
            <person name="Brettin T."/>
            <person name="Detter J.C."/>
            <person name="Han C."/>
            <person name="Land M.L."/>
            <person name="Hauser L."/>
            <person name="Kyrpides N."/>
            <person name="Mikhailova N."/>
            <person name="Muyzer G."/>
            <person name="Woyke T."/>
        </authorList>
    </citation>
    <scope>NUCLEOTIDE SEQUENCE [LARGE SCALE GENOMIC DNA]</scope>
    <source>
        <strain evidence="6">ASO3-1</strain>
    </source>
</reference>
<evidence type="ECO:0000256" key="2">
    <source>
        <dbReference type="ARBA" id="ARBA00012438"/>
    </source>
</evidence>
<comment type="catalytic activity">
    <reaction evidence="1">
        <text>ATP + protein L-histidine = ADP + protein N-phospho-L-histidine.</text>
        <dbReference type="EC" id="2.7.13.3"/>
    </reaction>
</comment>
<proteinExistence type="predicted"/>
<dbReference type="EMBL" id="ACJN02000002">
    <property type="protein sequence ID" value="EFI34285.1"/>
    <property type="molecule type" value="Genomic_DNA"/>
</dbReference>
<name>D6SNF9_9BACT</name>
<dbReference type="SUPFAM" id="SSF55874">
    <property type="entry name" value="ATPase domain of HSP90 chaperone/DNA topoisomerase II/histidine kinase"/>
    <property type="match status" value="1"/>
</dbReference>